<dbReference type="HOGENOM" id="CLU_000604_17_2_1"/>
<feature type="region of interest" description="Disordered" evidence="7">
    <location>
        <begin position="755"/>
        <end position="775"/>
    </location>
</feature>
<dbReference type="OrthoDB" id="6500128at2759"/>
<dbReference type="InterPro" id="IPR036640">
    <property type="entry name" value="ABC1_TM_sf"/>
</dbReference>
<evidence type="ECO:0000256" key="8">
    <source>
        <dbReference type="SAM" id="Phobius"/>
    </source>
</evidence>
<evidence type="ECO:0000256" key="1">
    <source>
        <dbReference type="ARBA" id="ARBA00004141"/>
    </source>
</evidence>
<dbReference type="GeneID" id="25975259"/>
<dbReference type="eggNOG" id="KOG0055">
    <property type="taxonomic scope" value="Eukaryota"/>
</dbReference>
<evidence type="ECO:0000256" key="5">
    <source>
        <dbReference type="ARBA" id="ARBA00022989"/>
    </source>
</evidence>
<dbReference type="GO" id="GO:0015421">
    <property type="term" value="F:ABC-type oligopeptide transporter activity"/>
    <property type="evidence" value="ECO:0007669"/>
    <property type="project" value="TreeGrafter"/>
</dbReference>
<dbReference type="InterPro" id="IPR003439">
    <property type="entry name" value="ABC_transporter-like_ATP-bd"/>
</dbReference>
<feature type="transmembrane region" description="Helical" evidence="8">
    <location>
        <begin position="799"/>
        <end position="821"/>
    </location>
</feature>
<sequence>MEPVTESLPLENLHTTGPAGDHAASVQHLFVAWTCGELSILVPAVAASAVVAGAKTAYALILGEIFQTISDFGSGRVSVHDTVRTISTWCLGLVGLGAGKALISFLMMVMWITHGESRARSVRLQLFQSLLEKEMAWFDTRRGGMSSLMTEQNTQVLASLMGVLVTDCVVCVACLVVALVKSWKLTLGLLASVPIAVFVLSFLGRGLNPAAEKQREMLNQAAKHATAALVAIDLVKVYDGHDTVMWQYLSSIRLAAHFYIKQALSACFQMGFVKLWMVNLFVIGFWFGMILVGKGQATAGNVLTAFYAVLIAFQSIEALGTQWVSVLKGTVSGKALEDMIFSGSQSALLFSKSQPSRAPGGIELSNVSFAYPSNPNKTVLKDCSMLFPSGQVSFVVGRSGSGKSTIADLLVRFYHPTAGRILVDKSPIEELDVRWLRENVSLIQQSSTVFNGTFGWNVSLGSSTPDSINESSIKTACQTALLQSTIAGLPQGLDTVVGPRGVALSGGQRQRLAVARAKIRDPAVLVLDETTSGLDPKSAQMVLEAVRIWRREKTTVIITHDISNIAMEDYVYVMDCGSLVQQGPYFQLAKDSGGMLDTLLNAVAVGGARDVATACLSPVEKIGHDQFGHGNQEDGVDDQLAAVGGNQADEPAIMAWPLPQTWRGSSFGAGPFLASSAAHGNFIHRLSLQSAQASHAVNWPLPAPEPTLKAKESPKSIESRSSVDLVCDQGHQAQANRQSWNESGQRQRQAVALTRKRALSSTSCDRETSPPKPKPAIPTLLTVLRTVWPLLGKANRIEAILGLLCCIVVAGSNPGFSFVFARMLESFWSPKANKEAVGRPWALILIGLSIVDGSAVFGSFYLAERVGQTWVNALRSEALTRLMRQPRSWWSASDPEAGQDGESPSPSRIVECLDRGGEEMRKLVSVFVPILTMAAGMVITSVGWSLAVSWRLTLVALASGPIIVSVTHLASRVSNKWESRSNWAAETVSGVFSEVFPDIRVVRALTLETHFSGRLAVTVQKAFRTGLSRAWRTGILYGLNQALSDWLTALVFYYGVSLLTSGDGARISVSDVVQVVNLLLFSIGSAASLLSNVPQIAASKAVAAQILEYASLSLHASHEHSRIVLARPKKLFPVRMDGLVFRYPGKEARAVGDSFNSLQPAILHGINLEIRVDDFVAIVGTSGSGKSTILSLLLRLYESDKGNQLTFDGMPADQLDTKAVRSRMAYVPQHPYLFPASVRANITYGLDEASPLCQATCVADAARAASIDTFVSSLTQGYDTVVGDVVGEETSGENAGGTGNGPCSSTNGSMSSLSGGQAQRVCIARALLRRPQLLVLDEPTSSLDAESAQIIRTALRGLADLGSGRSIVVATHSKAMMRLCDRVVVVQDGTVVTSGPYAELLQHDETFARLVGEYDD</sequence>
<dbReference type="InterPro" id="IPR003593">
    <property type="entry name" value="AAA+_ATPase"/>
</dbReference>
<keyword evidence="5 8" id="KW-1133">Transmembrane helix</keyword>
<dbReference type="InterPro" id="IPR011527">
    <property type="entry name" value="ABC1_TM_dom"/>
</dbReference>
<dbReference type="RefSeq" id="XP_014171720.1">
    <property type="nucleotide sequence ID" value="XM_014316245.1"/>
</dbReference>
<dbReference type="PANTHER" id="PTHR43394">
    <property type="entry name" value="ATP-DEPENDENT PERMEASE MDL1, MITOCHONDRIAL"/>
    <property type="match status" value="1"/>
</dbReference>
<dbReference type="SUPFAM" id="SSF52540">
    <property type="entry name" value="P-loop containing nucleoside triphosphate hydrolases"/>
    <property type="match status" value="2"/>
</dbReference>
<dbReference type="Gene3D" id="1.20.1560.10">
    <property type="entry name" value="ABC transporter type 1, transmembrane domain"/>
    <property type="match status" value="2"/>
</dbReference>
<dbReference type="SMART" id="SM00382">
    <property type="entry name" value="AAA"/>
    <property type="match status" value="2"/>
</dbReference>
<keyword evidence="2 8" id="KW-0812">Transmembrane</keyword>
<feature type="domain" description="ABC transmembrane type-1" evidence="10">
    <location>
        <begin position="44"/>
        <end position="328"/>
    </location>
</feature>
<dbReference type="InterPro" id="IPR017871">
    <property type="entry name" value="ABC_transporter-like_CS"/>
</dbReference>
<feature type="transmembrane region" description="Helical" evidence="8">
    <location>
        <begin position="841"/>
        <end position="863"/>
    </location>
</feature>
<evidence type="ECO:0000313" key="11">
    <source>
        <dbReference type="EMBL" id="EFX02238.1"/>
    </source>
</evidence>
<dbReference type="InterPro" id="IPR027417">
    <property type="entry name" value="P-loop_NTPase"/>
</dbReference>
<dbReference type="InterPro" id="IPR039421">
    <property type="entry name" value="Type_1_exporter"/>
</dbReference>
<dbReference type="CDD" id="cd18578">
    <property type="entry name" value="ABC_6TM_Pgp_ABCB1_D2_like"/>
    <property type="match status" value="1"/>
</dbReference>
<proteinExistence type="predicted"/>
<dbReference type="PROSITE" id="PS00211">
    <property type="entry name" value="ABC_TRANSPORTER_1"/>
    <property type="match status" value="1"/>
</dbReference>
<feature type="domain" description="ABC transporter" evidence="9">
    <location>
        <begin position="362"/>
        <end position="601"/>
    </location>
</feature>
<dbReference type="PROSITE" id="PS50929">
    <property type="entry name" value="ABC_TM1F"/>
    <property type="match status" value="2"/>
</dbReference>
<dbReference type="Pfam" id="PF00664">
    <property type="entry name" value="ABC_membrane"/>
    <property type="match status" value="2"/>
</dbReference>
<feature type="domain" description="ABC transporter" evidence="9">
    <location>
        <begin position="1134"/>
        <end position="1413"/>
    </location>
</feature>
<feature type="domain" description="ABC transmembrane type-1" evidence="10">
    <location>
        <begin position="800"/>
        <end position="1098"/>
    </location>
</feature>
<evidence type="ECO:0000256" key="3">
    <source>
        <dbReference type="ARBA" id="ARBA00022741"/>
    </source>
</evidence>
<keyword evidence="3" id="KW-0547">Nucleotide-binding</keyword>
<evidence type="ECO:0000256" key="7">
    <source>
        <dbReference type="SAM" id="MobiDB-lite"/>
    </source>
</evidence>
<evidence type="ECO:0000313" key="12">
    <source>
        <dbReference type="Proteomes" id="UP000007796"/>
    </source>
</evidence>
<dbReference type="GO" id="GO:0005743">
    <property type="term" value="C:mitochondrial inner membrane"/>
    <property type="evidence" value="ECO:0007669"/>
    <property type="project" value="TreeGrafter"/>
</dbReference>
<dbReference type="GO" id="GO:0016887">
    <property type="term" value="F:ATP hydrolysis activity"/>
    <property type="evidence" value="ECO:0007669"/>
    <property type="project" value="InterPro"/>
</dbReference>
<dbReference type="FunCoup" id="F0XIS8">
    <property type="interactions" value="685"/>
</dbReference>
<feature type="transmembrane region" description="Helical" evidence="8">
    <location>
        <begin position="156"/>
        <end position="179"/>
    </location>
</feature>
<evidence type="ECO:0000256" key="6">
    <source>
        <dbReference type="ARBA" id="ARBA00023136"/>
    </source>
</evidence>
<evidence type="ECO:0000256" key="2">
    <source>
        <dbReference type="ARBA" id="ARBA00022692"/>
    </source>
</evidence>
<dbReference type="PROSITE" id="PS50893">
    <property type="entry name" value="ABC_TRANSPORTER_2"/>
    <property type="match status" value="2"/>
</dbReference>
<feature type="transmembrane region" description="Helical" evidence="8">
    <location>
        <begin position="185"/>
        <end position="207"/>
    </location>
</feature>
<dbReference type="STRING" id="655863.F0XIS8"/>
<accession>F0XIS8</accession>
<dbReference type="PANTHER" id="PTHR43394:SF15">
    <property type="entry name" value="ALPHA-FACTOR-TRANSPORTING ATPASE"/>
    <property type="match status" value="1"/>
</dbReference>
<dbReference type="CDD" id="cd18577">
    <property type="entry name" value="ABC_6TM_Pgp_ABCB1_D1_like"/>
    <property type="match status" value="1"/>
</dbReference>
<protein>
    <submittedName>
        <fullName evidence="11">ABC a-pheromone efflux pump</fullName>
    </submittedName>
</protein>
<feature type="region of interest" description="Disordered" evidence="7">
    <location>
        <begin position="1288"/>
        <end position="1312"/>
    </location>
</feature>
<evidence type="ECO:0000259" key="9">
    <source>
        <dbReference type="PROSITE" id="PS50893"/>
    </source>
</evidence>
<feature type="region of interest" description="Disordered" evidence="7">
    <location>
        <begin position="704"/>
        <end position="723"/>
    </location>
</feature>
<dbReference type="InParanoid" id="F0XIS8"/>
<feature type="transmembrane region" description="Helical" evidence="8">
    <location>
        <begin position="86"/>
        <end position="113"/>
    </location>
</feature>
<organism evidence="12">
    <name type="scientific">Grosmannia clavigera (strain kw1407 / UAMH 11150)</name>
    <name type="common">Blue stain fungus</name>
    <name type="synonym">Graphiocladiella clavigera</name>
    <dbReference type="NCBI Taxonomy" id="655863"/>
    <lineage>
        <taxon>Eukaryota</taxon>
        <taxon>Fungi</taxon>
        <taxon>Dikarya</taxon>
        <taxon>Ascomycota</taxon>
        <taxon>Pezizomycotina</taxon>
        <taxon>Sordariomycetes</taxon>
        <taxon>Sordariomycetidae</taxon>
        <taxon>Ophiostomatales</taxon>
        <taxon>Ophiostomataceae</taxon>
        <taxon>Leptographium</taxon>
    </lineage>
</organism>
<name>F0XIS8_GROCL</name>
<evidence type="ECO:0000256" key="4">
    <source>
        <dbReference type="ARBA" id="ARBA00022840"/>
    </source>
</evidence>
<comment type="subcellular location">
    <subcellularLocation>
        <location evidence="1">Membrane</location>
        <topology evidence="1">Multi-pass membrane protein</topology>
    </subcellularLocation>
</comment>
<feature type="transmembrane region" description="Helical" evidence="8">
    <location>
        <begin position="923"/>
        <end position="944"/>
    </location>
</feature>
<reference evidence="11 12" key="1">
    <citation type="journal article" date="2011" name="Proc. Natl. Acad. Sci. U.S.A.">
        <title>Genome and transcriptome analyses of the mountain pine beetle-fungal symbiont Grosmannia clavigera, a lodgepole pine pathogen.</title>
        <authorList>
            <person name="DiGuistini S."/>
            <person name="Wang Y."/>
            <person name="Liao N.Y."/>
            <person name="Taylor G."/>
            <person name="Tanguay P."/>
            <person name="Feau N."/>
            <person name="Henrissat B."/>
            <person name="Chan S.K."/>
            <person name="Hesse-Orce U."/>
            <person name="Alamouti S.M."/>
            <person name="Tsui C.K.M."/>
            <person name="Docking R.T."/>
            <person name="Levasseur A."/>
            <person name="Haridas S."/>
            <person name="Robertson G."/>
            <person name="Birol I."/>
            <person name="Holt R.A."/>
            <person name="Marra M.A."/>
            <person name="Hamelin R.C."/>
            <person name="Hirst M."/>
            <person name="Jones S.J.M."/>
            <person name="Bohlmann J."/>
            <person name="Breuil C."/>
        </authorList>
    </citation>
    <scope>NUCLEOTIDE SEQUENCE [LARGE SCALE GENOMIC DNA]</scope>
    <source>
        <strain evidence="12">kw1407 / UAMH 11150</strain>
    </source>
</reference>
<dbReference type="EMBL" id="GL629782">
    <property type="protein sequence ID" value="EFX02238.1"/>
    <property type="molecule type" value="Genomic_DNA"/>
</dbReference>
<dbReference type="Pfam" id="PF00005">
    <property type="entry name" value="ABC_tran"/>
    <property type="match status" value="2"/>
</dbReference>
<dbReference type="GO" id="GO:0005524">
    <property type="term" value="F:ATP binding"/>
    <property type="evidence" value="ECO:0007669"/>
    <property type="project" value="UniProtKB-KW"/>
</dbReference>
<gene>
    <name evidence="11" type="ORF">CMQ_2287</name>
</gene>
<evidence type="ECO:0000259" key="10">
    <source>
        <dbReference type="PROSITE" id="PS50929"/>
    </source>
</evidence>
<dbReference type="FunFam" id="3.40.50.300:FF:001471">
    <property type="entry name" value="P-loop containing nucleoside triphosphate hydrolase protein"/>
    <property type="match status" value="1"/>
</dbReference>
<keyword evidence="4" id="KW-0067">ATP-binding</keyword>
<feature type="transmembrane region" description="Helical" evidence="8">
    <location>
        <begin position="275"/>
        <end position="293"/>
    </location>
</feature>
<dbReference type="Proteomes" id="UP000007796">
    <property type="component" value="Unassembled WGS sequence"/>
</dbReference>
<dbReference type="SUPFAM" id="SSF90123">
    <property type="entry name" value="ABC transporter transmembrane region"/>
    <property type="match status" value="2"/>
</dbReference>
<keyword evidence="12" id="KW-1185">Reference proteome</keyword>
<feature type="transmembrane region" description="Helical" evidence="8">
    <location>
        <begin position="305"/>
        <end position="324"/>
    </location>
</feature>
<dbReference type="GO" id="GO:0090374">
    <property type="term" value="P:oligopeptide export from mitochondrion"/>
    <property type="evidence" value="ECO:0007669"/>
    <property type="project" value="TreeGrafter"/>
</dbReference>
<dbReference type="Gene3D" id="3.40.50.300">
    <property type="entry name" value="P-loop containing nucleotide triphosphate hydrolases"/>
    <property type="match status" value="2"/>
</dbReference>
<feature type="compositionally biased region" description="Basic and acidic residues" evidence="7">
    <location>
        <begin position="708"/>
        <end position="718"/>
    </location>
</feature>
<keyword evidence="6 8" id="KW-0472">Membrane</keyword>